<evidence type="ECO:0000256" key="1">
    <source>
        <dbReference type="ARBA" id="ARBA00022691"/>
    </source>
</evidence>
<dbReference type="PANTHER" id="PTHR35092">
    <property type="entry name" value="CHLORINASE MJ1651"/>
    <property type="match status" value="1"/>
</dbReference>
<evidence type="ECO:0000256" key="2">
    <source>
        <dbReference type="ARBA" id="ARBA00024035"/>
    </source>
</evidence>
<dbReference type="Gene3D" id="2.40.30.90">
    <property type="entry name" value="Bacterial fluorinating enzyme like"/>
    <property type="match status" value="1"/>
</dbReference>
<dbReference type="Proteomes" id="UP000008138">
    <property type="component" value="Chromosome"/>
</dbReference>
<dbReference type="eggNOG" id="arCOG04309">
    <property type="taxonomic scope" value="Archaea"/>
</dbReference>
<reference key="2">
    <citation type="submission" date="2011-03" db="EMBL/GenBank/DDBJ databases">
        <title>Complete genome sequence of the thermoacidophilic crenarchaeon Thermoproteus uzoniensis 768-20.</title>
        <authorList>
            <person name="Mardanov A.V."/>
            <person name="Gumerov V.M."/>
            <person name="Beletsky A.V."/>
            <person name="Prokofeva M.I."/>
            <person name="Bonch-Osmolovskaya E.A."/>
            <person name="Ravin N.V."/>
            <person name="Skryabin K.G."/>
        </authorList>
    </citation>
    <scope>NUCLEOTIDE SEQUENCE</scope>
    <source>
        <strain>768-20</strain>
    </source>
</reference>
<name>F2L404_THEU7</name>
<feature type="domain" description="S-adenosyl-l-methionine hydroxide adenosyltransferase C-terminal" evidence="4">
    <location>
        <begin position="167"/>
        <end position="254"/>
    </location>
</feature>
<dbReference type="SUPFAM" id="SSF101852">
    <property type="entry name" value="Bacterial fluorinating enzyme, C-terminal domain"/>
    <property type="match status" value="1"/>
</dbReference>
<keyword evidence="1" id="KW-0949">S-adenosyl-L-methionine</keyword>
<keyword evidence="6" id="KW-1185">Reference proteome</keyword>
<dbReference type="RefSeq" id="WP_013680651.1">
    <property type="nucleotide sequence ID" value="NC_015315.1"/>
</dbReference>
<dbReference type="PANTHER" id="PTHR35092:SF1">
    <property type="entry name" value="CHLORINASE MJ1651"/>
    <property type="match status" value="1"/>
</dbReference>
<dbReference type="HOGENOM" id="CLU_059734_1_1_2"/>
<reference evidence="5 6" key="1">
    <citation type="journal article" date="2011" name="J. Bacteriol.">
        <title>Complete genome sequence of the thermoacidophilic crenarchaeon Thermoproteus uzoniensis 768-20.</title>
        <authorList>
            <person name="Mardanov A.V."/>
            <person name="Gumerov V.M."/>
            <person name="Beletsky A.V."/>
            <person name="Prokofeva M.I."/>
            <person name="Bonch-Osmolovskaya E.A."/>
            <person name="Ravin N.V."/>
            <person name="Skryabin K.G."/>
        </authorList>
    </citation>
    <scope>NUCLEOTIDE SEQUENCE [LARGE SCALE GENOMIC DNA]</scope>
    <source>
        <strain evidence="5 6">768-20</strain>
    </source>
</reference>
<evidence type="ECO:0000313" key="6">
    <source>
        <dbReference type="Proteomes" id="UP000008138"/>
    </source>
</evidence>
<organism evidence="5 6">
    <name type="scientific">Thermoproteus uzoniensis (strain 768-20)</name>
    <dbReference type="NCBI Taxonomy" id="999630"/>
    <lineage>
        <taxon>Archaea</taxon>
        <taxon>Thermoproteota</taxon>
        <taxon>Thermoprotei</taxon>
        <taxon>Thermoproteales</taxon>
        <taxon>Thermoproteaceae</taxon>
        <taxon>Thermoproteus</taxon>
    </lineage>
</organism>
<dbReference type="InterPro" id="IPR002747">
    <property type="entry name" value="SAM_OH_AdoTrfase"/>
</dbReference>
<dbReference type="SUPFAM" id="SSF102522">
    <property type="entry name" value="Bacterial fluorinating enzyme, N-terminal domain"/>
    <property type="match status" value="1"/>
</dbReference>
<dbReference type="Pfam" id="PF20257">
    <property type="entry name" value="SAM_HAT_C"/>
    <property type="match status" value="1"/>
</dbReference>
<dbReference type="EMBL" id="CP002590">
    <property type="protein sequence ID" value="AEA13316.1"/>
    <property type="molecule type" value="Genomic_DNA"/>
</dbReference>
<dbReference type="Pfam" id="PF01887">
    <property type="entry name" value="SAM_HAT_N"/>
    <property type="match status" value="1"/>
</dbReference>
<dbReference type="Gene3D" id="3.40.50.10790">
    <property type="entry name" value="S-adenosyl-l-methionine hydroxide adenosyltransferase, N-terminal"/>
    <property type="match status" value="1"/>
</dbReference>
<dbReference type="AlphaFoldDB" id="F2L404"/>
<protein>
    <recommendedName>
        <fullName evidence="7">Adenosyl-chloride synthase</fullName>
    </recommendedName>
</protein>
<evidence type="ECO:0000313" key="5">
    <source>
        <dbReference type="EMBL" id="AEA13316.1"/>
    </source>
</evidence>
<dbReference type="STRING" id="999630.TUZN_1856"/>
<dbReference type="GeneID" id="10361369"/>
<evidence type="ECO:0000259" key="4">
    <source>
        <dbReference type="Pfam" id="PF20257"/>
    </source>
</evidence>
<gene>
    <name evidence="5" type="ordered locus">TUZN_1856</name>
</gene>
<dbReference type="InterPro" id="IPR023228">
    <property type="entry name" value="SAM_OH_AdoTrfase_N_sf"/>
</dbReference>
<dbReference type="KEGG" id="tuz:TUZN_1856"/>
<dbReference type="InterPro" id="IPR046470">
    <property type="entry name" value="SAM_HAT_C"/>
</dbReference>
<evidence type="ECO:0000259" key="3">
    <source>
        <dbReference type="Pfam" id="PF01887"/>
    </source>
</evidence>
<feature type="domain" description="S-adenosyl-l-methionine hydroxide adenosyltransferase N-terminal" evidence="3">
    <location>
        <begin position="2"/>
        <end position="141"/>
    </location>
</feature>
<dbReference type="InterPro" id="IPR023227">
    <property type="entry name" value="SAM_OH_AdoTrfase_C_sf"/>
</dbReference>
<evidence type="ECO:0008006" key="7">
    <source>
        <dbReference type="Google" id="ProtNLM"/>
    </source>
</evidence>
<proteinExistence type="inferred from homology"/>
<comment type="similarity">
    <text evidence="2">Belongs to the SAM hydrolase / SAM-dependent halogenase family.</text>
</comment>
<dbReference type="PIRSF" id="PIRSF006779">
    <property type="entry name" value="UCP006779"/>
    <property type="match status" value="1"/>
</dbReference>
<sequence length="258" mass="28624">MIALLTDFGTKDYFVAEMKAVILSINKDEVVVDITHEIPPQDIRSGAFVLWRAYKWFPRGTIFVAVVDPGVGTARAPILLRTRNYFFVGPDNGLLSLAAEEDGVEEAYRITAQLPSASSTFHGRDVFAYTAALLSKGVPPGYLGVRIADYVRLERPEAVKDGGVLRGQLIYIDRFGNVFTSIDEKLVKEIAEFGDRLCVKISGRVYEMRFLRSYGYSEVGEPILLINSEGFLEIAVNRGNAAEKLGLKVGEQVEVYKC</sequence>
<dbReference type="InterPro" id="IPR046469">
    <property type="entry name" value="SAM_HAT_N"/>
</dbReference>
<accession>F2L404</accession>
<dbReference type="OrthoDB" id="372224at2157"/>